<sequence length="59" mass="6972">MVESDAEKYFDRVNHDVLMARVERKVEDRRVLRLIRLFLTLAPTCSPPTPWGSPKLYRV</sequence>
<protein>
    <submittedName>
        <fullName evidence="1">Group II intron-encoding maturase</fullName>
    </submittedName>
</protein>
<dbReference type="AlphaFoldDB" id="T1BXE5"/>
<reference evidence="1" key="1">
    <citation type="submission" date="2013-08" db="EMBL/GenBank/DDBJ databases">
        <authorList>
            <person name="Mendez C."/>
            <person name="Richter M."/>
            <person name="Ferrer M."/>
            <person name="Sanchez J."/>
        </authorList>
    </citation>
    <scope>NUCLEOTIDE SEQUENCE</scope>
</reference>
<comment type="caution">
    <text evidence="1">The sequence shown here is derived from an EMBL/GenBank/DDBJ whole genome shotgun (WGS) entry which is preliminary data.</text>
</comment>
<accession>T1BXE5</accession>
<name>T1BXE5_9ZZZZ</name>
<dbReference type="EMBL" id="AUZX01003197">
    <property type="protein sequence ID" value="EQD74567.1"/>
    <property type="molecule type" value="Genomic_DNA"/>
</dbReference>
<gene>
    <name evidence="1" type="ORF">B1A_04407</name>
</gene>
<organism evidence="1">
    <name type="scientific">mine drainage metagenome</name>
    <dbReference type="NCBI Taxonomy" id="410659"/>
    <lineage>
        <taxon>unclassified sequences</taxon>
        <taxon>metagenomes</taxon>
        <taxon>ecological metagenomes</taxon>
    </lineage>
</organism>
<evidence type="ECO:0000313" key="1">
    <source>
        <dbReference type="EMBL" id="EQD74567.1"/>
    </source>
</evidence>
<proteinExistence type="predicted"/>
<reference evidence="1" key="2">
    <citation type="journal article" date="2014" name="ISME J.">
        <title>Microbial stratification in low pH oxic and suboxic macroscopic growths along an acid mine drainage.</title>
        <authorList>
            <person name="Mendez-Garcia C."/>
            <person name="Mesa V."/>
            <person name="Sprenger R.R."/>
            <person name="Richter M."/>
            <person name="Diez M.S."/>
            <person name="Solano J."/>
            <person name="Bargiela R."/>
            <person name="Golyshina O.V."/>
            <person name="Manteca A."/>
            <person name="Ramos J.L."/>
            <person name="Gallego J.R."/>
            <person name="Llorente I."/>
            <person name="Martins Dos Santos V.A."/>
            <person name="Jensen O.N."/>
            <person name="Pelaez A.I."/>
            <person name="Sanchez J."/>
            <person name="Ferrer M."/>
        </authorList>
    </citation>
    <scope>NUCLEOTIDE SEQUENCE</scope>
</reference>